<organism evidence="2 5">
    <name type="scientific">Loxostege sticticalis</name>
    <name type="common">Beet webworm moth</name>
    <dbReference type="NCBI Taxonomy" id="481309"/>
    <lineage>
        <taxon>Eukaryota</taxon>
        <taxon>Metazoa</taxon>
        <taxon>Ecdysozoa</taxon>
        <taxon>Arthropoda</taxon>
        <taxon>Hexapoda</taxon>
        <taxon>Insecta</taxon>
        <taxon>Pterygota</taxon>
        <taxon>Neoptera</taxon>
        <taxon>Endopterygota</taxon>
        <taxon>Lepidoptera</taxon>
        <taxon>Glossata</taxon>
        <taxon>Ditrysia</taxon>
        <taxon>Pyraloidea</taxon>
        <taxon>Crambidae</taxon>
        <taxon>Pyraustinae</taxon>
        <taxon>Loxostege</taxon>
    </lineage>
</organism>
<sequence>MVNLPGPNEQPAREVGERGERSRERAQRGFRRWGVRFGRHREEMRIVEPTSLHQLEALAWRSVEVMEKYEFNRTQKKDEKFNKAMELLRLQYNMNFIVLCKKCGGRHDTDDEMMAPER</sequence>
<evidence type="ECO:0000313" key="2">
    <source>
        <dbReference type="EMBL" id="KAL0851288.1"/>
    </source>
</evidence>
<name>A0ABD0TQ32_LOXSC</name>
<accession>A0ABD0TQ32</accession>
<dbReference type="Proteomes" id="UP001549920">
    <property type="component" value="Unassembled WGS sequence"/>
</dbReference>
<dbReference type="EMBL" id="JBEUOH010000002">
    <property type="protein sequence ID" value="KAL0901666.1"/>
    <property type="molecule type" value="Genomic_DNA"/>
</dbReference>
<dbReference type="EMBL" id="JBEDNZ010000002">
    <property type="protein sequence ID" value="KAL0851288.1"/>
    <property type="molecule type" value="Genomic_DNA"/>
</dbReference>
<evidence type="ECO:0000313" key="3">
    <source>
        <dbReference type="EMBL" id="KAL0901666.1"/>
    </source>
</evidence>
<keyword evidence="4" id="KW-1185">Reference proteome</keyword>
<dbReference type="AlphaFoldDB" id="A0ABD0TQ32"/>
<evidence type="ECO:0000256" key="1">
    <source>
        <dbReference type="SAM" id="MobiDB-lite"/>
    </source>
</evidence>
<gene>
    <name evidence="3" type="ORF">ABMA27_006867</name>
    <name evidence="2" type="ORF">ABMA28_007118</name>
</gene>
<dbReference type="Proteomes" id="UP001549921">
    <property type="component" value="Unassembled WGS sequence"/>
</dbReference>
<feature type="compositionally biased region" description="Basic and acidic residues" evidence="1">
    <location>
        <begin position="11"/>
        <end position="26"/>
    </location>
</feature>
<evidence type="ECO:0000313" key="5">
    <source>
        <dbReference type="Proteomes" id="UP001549921"/>
    </source>
</evidence>
<comment type="caution">
    <text evidence="2">The sequence shown here is derived from an EMBL/GenBank/DDBJ whole genome shotgun (WGS) entry which is preliminary data.</text>
</comment>
<protein>
    <submittedName>
        <fullName evidence="2">Uncharacterized protein</fullName>
    </submittedName>
</protein>
<reference evidence="4 5" key="1">
    <citation type="submission" date="2024-06" db="EMBL/GenBank/DDBJ databases">
        <title>A chromosome-level genome assembly of beet webworm, Loxostege sticticalis.</title>
        <authorList>
            <person name="Zhang Y."/>
        </authorList>
    </citation>
    <scope>NUCLEOTIDE SEQUENCE [LARGE SCALE GENOMIC DNA]</scope>
    <source>
        <strain evidence="3">AQ026</strain>
        <strain evidence="2">AQ028</strain>
        <tissue evidence="2">Male pupae</tissue>
        <tissue evidence="3">Whole body</tissue>
    </source>
</reference>
<evidence type="ECO:0000313" key="4">
    <source>
        <dbReference type="Proteomes" id="UP001549920"/>
    </source>
</evidence>
<feature type="region of interest" description="Disordered" evidence="1">
    <location>
        <begin position="1"/>
        <end position="26"/>
    </location>
</feature>
<proteinExistence type="predicted"/>